<dbReference type="PROSITE" id="PS51635">
    <property type="entry name" value="PNPLA"/>
    <property type="match status" value="1"/>
</dbReference>
<keyword evidence="2" id="KW-0442">Lipid degradation</keyword>
<feature type="active site" description="Proton acceptor" evidence="2">
    <location>
        <position position="188"/>
    </location>
</feature>
<dbReference type="EMBL" id="BAAATD010000004">
    <property type="protein sequence ID" value="GAA2600366.1"/>
    <property type="molecule type" value="Genomic_DNA"/>
</dbReference>
<feature type="short sequence motif" description="GXSXG" evidence="2">
    <location>
        <begin position="47"/>
        <end position="51"/>
    </location>
</feature>
<keyword evidence="5" id="KW-1185">Reference proteome</keyword>
<gene>
    <name evidence="4" type="ORF">GCM10010411_37560</name>
</gene>
<reference evidence="5" key="1">
    <citation type="journal article" date="2019" name="Int. J. Syst. Evol. Microbiol.">
        <title>The Global Catalogue of Microorganisms (GCM) 10K type strain sequencing project: providing services to taxonomists for standard genome sequencing and annotation.</title>
        <authorList>
            <consortium name="The Broad Institute Genomics Platform"/>
            <consortium name="The Broad Institute Genome Sequencing Center for Infectious Disease"/>
            <person name="Wu L."/>
            <person name="Ma J."/>
        </authorList>
    </citation>
    <scope>NUCLEOTIDE SEQUENCE [LARGE SCALE GENOMIC DNA]</scope>
    <source>
        <strain evidence="5">JCM 6833</strain>
    </source>
</reference>
<feature type="domain" description="PNPLA" evidence="3">
    <location>
        <begin position="13"/>
        <end position="201"/>
    </location>
</feature>
<evidence type="ECO:0000313" key="5">
    <source>
        <dbReference type="Proteomes" id="UP001501509"/>
    </source>
</evidence>
<comment type="caution">
    <text evidence="2">Lacks conserved residue(s) required for the propagation of feature annotation.</text>
</comment>
<evidence type="ECO:0000259" key="3">
    <source>
        <dbReference type="PROSITE" id="PS51635"/>
    </source>
</evidence>
<evidence type="ECO:0000256" key="2">
    <source>
        <dbReference type="PROSITE-ProRule" id="PRU01161"/>
    </source>
</evidence>
<dbReference type="Proteomes" id="UP001501509">
    <property type="component" value="Unassembled WGS sequence"/>
</dbReference>
<protein>
    <submittedName>
        <fullName evidence="4">Patatin-like phospholipase family protein</fullName>
    </submittedName>
</protein>
<evidence type="ECO:0000256" key="1">
    <source>
        <dbReference type="ARBA" id="ARBA00023098"/>
    </source>
</evidence>
<dbReference type="SUPFAM" id="SSF52151">
    <property type="entry name" value="FabD/lysophospholipase-like"/>
    <property type="match status" value="1"/>
</dbReference>
<keyword evidence="2" id="KW-0378">Hydrolase</keyword>
<organism evidence="4 5">
    <name type="scientific">Actinomadura fulvescens</name>
    <dbReference type="NCBI Taxonomy" id="46160"/>
    <lineage>
        <taxon>Bacteria</taxon>
        <taxon>Bacillati</taxon>
        <taxon>Actinomycetota</taxon>
        <taxon>Actinomycetes</taxon>
        <taxon>Streptosporangiales</taxon>
        <taxon>Thermomonosporaceae</taxon>
        <taxon>Actinomadura</taxon>
    </lineage>
</organism>
<dbReference type="InterPro" id="IPR002641">
    <property type="entry name" value="PNPLA_dom"/>
</dbReference>
<dbReference type="Pfam" id="PF01734">
    <property type="entry name" value="Patatin"/>
    <property type="match status" value="1"/>
</dbReference>
<evidence type="ECO:0000313" key="4">
    <source>
        <dbReference type="EMBL" id="GAA2600366.1"/>
    </source>
</evidence>
<dbReference type="Gene3D" id="3.40.1090.10">
    <property type="entry name" value="Cytosolic phospholipase A2 catalytic domain"/>
    <property type="match status" value="2"/>
</dbReference>
<proteinExistence type="predicted"/>
<feature type="active site" description="Nucleophile" evidence="2">
    <location>
        <position position="49"/>
    </location>
</feature>
<dbReference type="InterPro" id="IPR016035">
    <property type="entry name" value="Acyl_Trfase/lysoPLipase"/>
</dbReference>
<keyword evidence="1 2" id="KW-0443">Lipid metabolism</keyword>
<comment type="caution">
    <text evidence="4">The sequence shown here is derived from an EMBL/GenBank/DDBJ whole genome shotgun (WGS) entry which is preliminary data.</text>
</comment>
<accession>A0ABP6C5U9</accession>
<name>A0ABP6C5U9_9ACTN</name>
<sequence length="274" mass="28529">MIFARSESDVAVVLGPGGPVGTAWLLGLAAGLRREGADLARADLLVGTSAGAIAGAAVAIGRDLEALVDLPPVRPGERAGDLTVMPRVLEILNMPGVDRREALRQVGALAREADALPEERHLAAMEHLVGTHTWPDTPLLVTAVDTDSGEPVVWNRDSGVPLHAAVASSSAAPGYAAPITIGGRRYMDGGLGAGSNVHLADGAGTLILIEPIGHLFPAAPIEADVRVTPDPAALEAFGPDLADRSRWAQVHKAGQRQSTDIADRIRSLLPQRWT</sequence>
<feature type="short sequence motif" description="DGA/G" evidence="2">
    <location>
        <begin position="188"/>
        <end position="190"/>
    </location>
</feature>